<keyword evidence="4" id="KW-1185">Reference proteome</keyword>
<dbReference type="GO" id="GO:0005794">
    <property type="term" value="C:Golgi apparatus"/>
    <property type="evidence" value="ECO:0000318"/>
    <property type="project" value="GO_Central"/>
</dbReference>
<dbReference type="GO" id="GO:0006906">
    <property type="term" value="P:vesicle fusion"/>
    <property type="evidence" value="ECO:0000318"/>
    <property type="project" value="GO_Central"/>
</dbReference>
<keyword evidence="2" id="KW-1133">Transmembrane helix</keyword>
<dbReference type="VEuPathDB" id="TrichDB:TVAGG3_0846450"/>
<evidence type="ECO:0000256" key="2">
    <source>
        <dbReference type="SAM" id="Phobius"/>
    </source>
</evidence>
<dbReference type="AlphaFoldDB" id="A2FL06"/>
<evidence type="ECO:0000256" key="1">
    <source>
        <dbReference type="SAM" id="Coils"/>
    </source>
</evidence>
<evidence type="ECO:0000313" key="3">
    <source>
        <dbReference type="EMBL" id="EAX94422.1"/>
    </source>
</evidence>
<evidence type="ECO:0008006" key="5">
    <source>
        <dbReference type="Google" id="ProtNLM"/>
    </source>
</evidence>
<evidence type="ECO:0000313" key="4">
    <source>
        <dbReference type="Proteomes" id="UP000001542"/>
    </source>
</evidence>
<dbReference type="GO" id="GO:0005484">
    <property type="term" value="F:SNAP receptor activity"/>
    <property type="evidence" value="ECO:0000318"/>
    <property type="project" value="GO_Central"/>
</dbReference>
<dbReference type="GO" id="GO:0031201">
    <property type="term" value="C:SNARE complex"/>
    <property type="evidence" value="ECO:0000318"/>
    <property type="project" value="GO_Central"/>
</dbReference>
<dbReference type="InParanoid" id="A2FL06"/>
<feature type="coiled-coil region" evidence="1">
    <location>
        <begin position="65"/>
        <end position="92"/>
    </location>
</feature>
<gene>
    <name evidence="3" type="ORF">TVAG_241580</name>
</gene>
<keyword evidence="2" id="KW-0812">Transmembrane</keyword>
<protein>
    <recommendedName>
        <fullName evidence="5">t-SNARE coiled-coil homology domain-containing protein</fullName>
    </recommendedName>
</protein>
<dbReference type="GO" id="GO:0000149">
    <property type="term" value="F:SNARE binding"/>
    <property type="evidence" value="ECO:0000318"/>
    <property type="project" value="GO_Central"/>
</dbReference>
<keyword evidence="1" id="KW-0175">Coiled coil</keyword>
<accession>A2FL06</accession>
<name>A2FL06_TRIV3</name>
<dbReference type="Proteomes" id="UP000001542">
    <property type="component" value="Unassembled WGS sequence"/>
</dbReference>
<dbReference type="VEuPathDB" id="TrichDB:TVAG_241580"/>
<dbReference type="GO" id="GO:0012507">
    <property type="term" value="C:ER to Golgi transport vesicle membrane"/>
    <property type="evidence" value="ECO:0000318"/>
    <property type="project" value="GO_Central"/>
</dbReference>
<feature type="transmembrane region" description="Helical" evidence="2">
    <location>
        <begin position="173"/>
        <end position="192"/>
    </location>
</feature>
<sequence>MNFDHEEENIHSKISSIVEMIQKTNDLKGDEKLEQINQILSEVEKVYTAIAELKTSISLFSPTDVEESEHKIKMLEFETNDLEIRAKFLKQKHLVLASSSSAPNLHDLDFSEMISLENLKRSSDVGISTLSSLREAHSILEKSSENVNFLQTTITETEMQVTLLDKINSVTKIILRLIIVIEIIFILYYLLFK</sequence>
<organism evidence="3 4">
    <name type="scientific">Trichomonas vaginalis (strain ATCC PRA-98 / G3)</name>
    <dbReference type="NCBI Taxonomy" id="412133"/>
    <lineage>
        <taxon>Eukaryota</taxon>
        <taxon>Metamonada</taxon>
        <taxon>Parabasalia</taxon>
        <taxon>Trichomonadida</taxon>
        <taxon>Trichomonadidae</taxon>
        <taxon>Trichomonas</taxon>
    </lineage>
</organism>
<keyword evidence="2" id="KW-0472">Membrane</keyword>
<dbReference type="KEGG" id="tva:4752152"/>
<dbReference type="GO" id="GO:0005789">
    <property type="term" value="C:endoplasmic reticulum membrane"/>
    <property type="evidence" value="ECO:0000318"/>
    <property type="project" value="GO_Central"/>
</dbReference>
<dbReference type="SMR" id="A2FL06"/>
<reference evidence="3" key="2">
    <citation type="journal article" date="2007" name="Science">
        <title>Draft genome sequence of the sexually transmitted pathogen Trichomonas vaginalis.</title>
        <authorList>
            <person name="Carlton J.M."/>
            <person name="Hirt R.P."/>
            <person name="Silva J.C."/>
            <person name="Delcher A.L."/>
            <person name="Schatz M."/>
            <person name="Zhao Q."/>
            <person name="Wortman J.R."/>
            <person name="Bidwell S.L."/>
            <person name="Alsmark U.C.M."/>
            <person name="Besteiro S."/>
            <person name="Sicheritz-Ponten T."/>
            <person name="Noel C.J."/>
            <person name="Dacks J.B."/>
            <person name="Foster P.G."/>
            <person name="Simillion C."/>
            <person name="Van de Peer Y."/>
            <person name="Miranda-Saavedra D."/>
            <person name="Barton G.J."/>
            <person name="Westrop G.D."/>
            <person name="Mueller S."/>
            <person name="Dessi D."/>
            <person name="Fiori P.L."/>
            <person name="Ren Q."/>
            <person name="Paulsen I."/>
            <person name="Zhang H."/>
            <person name="Bastida-Corcuera F.D."/>
            <person name="Simoes-Barbosa A."/>
            <person name="Brown M.T."/>
            <person name="Hayes R.D."/>
            <person name="Mukherjee M."/>
            <person name="Okumura C.Y."/>
            <person name="Schneider R."/>
            <person name="Smith A.J."/>
            <person name="Vanacova S."/>
            <person name="Villalvazo M."/>
            <person name="Haas B.J."/>
            <person name="Pertea M."/>
            <person name="Feldblyum T.V."/>
            <person name="Utterback T.R."/>
            <person name="Shu C.L."/>
            <person name="Osoegawa K."/>
            <person name="de Jong P.J."/>
            <person name="Hrdy I."/>
            <person name="Horvathova L."/>
            <person name="Zubacova Z."/>
            <person name="Dolezal P."/>
            <person name="Malik S.B."/>
            <person name="Logsdon J.M. Jr."/>
            <person name="Henze K."/>
            <person name="Gupta A."/>
            <person name="Wang C.C."/>
            <person name="Dunne R.L."/>
            <person name="Upcroft J.A."/>
            <person name="Upcroft P."/>
            <person name="White O."/>
            <person name="Salzberg S.L."/>
            <person name="Tang P."/>
            <person name="Chiu C.-H."/>
            <person name="Lee Y.-S."/>
            <person name="Embley T.M."/>
            <person name="Coombs G.H."/>
            <person name="Mottram J.C."/>
            <person name="Tachezy J."/>
            <person name="Fraser-Liggett C.M."/>
            <person name="Johnson P.J."/>
        </authorList>
    </citation>
    <scope>NUCLEOTIDE SEQUENCE [LARGE SCALE GENOMIC DNA]</scope>
    <source>
        <strain evidence="3">G3</strain>
    </source>
</reference>
<dbReference type="RefSeq" id="XP_001307352.1">
    <property type="nucleotide sequence ID" value="XM_001307351.1"/>
</dbReference>
<proteinExistence type="predicted"/>
<dbReference type="EMBL" id="DS113859">
    <property type="protein sequence ID" value="EAX94422.1"/>
    <property type="molecule type" value="Genomic_DNA"/>
</dbReference>
<dbReference type="GO" id="GO:0031902">
    <property type="term" value="C:late endosome membrane"/>
    <property type="evidence" value="ECO:0000318"/>
    <property type="project" value="GO_Central"/>
</dbReference>
<reference evidence="3" key="1">
    <citation type="submission" date="2006-10" db="EMBL/GenBank/DDBJ databases">
        <authorList>
            <person name="Amadeo P."/>
            <person name="Zhao Q."/>
            <person name="Wortman J."/>
            <person name="Fraser-Liggett C."/>
            <person name="Carlton J."/>
        </authorList>
    </citation>
    <scope>NUCLEOTIDE SEQUENCE</scope>
    <source>
        <strain evidence="3">G3</strain>
    </source>
</reference>